<evidence type="ECO:0000256" key="1">
    <source>
        <dbReference type="PROSITE-ProRule" id="PRU00047"/>
    </source>
</evidence>
<comment type="caution">
    <text evidence="3">The sequence shown here is derived from an EMBL/GenBank/DDBJ whole genome shotgun (WGS) entry which is preliminary data.</text>
</comment>
<gene>
    <name evidence="3" type="ORF">DEBURN_LOCUS8825</name>
</gene>
<feature type="domain" description="CCHC-type" evidence="2">
    <location>
        <begin position="337"/>
        <end position="352"/>
    </location>
</feature>
<proteinExistence type="predicted"/>
<name>A0A9N9C204_9GLOM</name>
<keyword evidence="4" id="KW-1185">Reference proteome</keyword>
<evidence type="ECO:0000313" key="3">
    <source>
        <dbReference type="EMBL" id="CAG8586307.1"/>
    </source>
</evidence>
<keyword evidence="1" id="KW-0862">Zinc</keyword>
<dbReference type="PROSITE" id="PS50158">
    <property type="entry name" value="ZF_CCHC"/>
    <property type="match status" value="1"/>
</dbReference>
<dbReference type="EMBL" id="CAJVPK010001423">
    <property type="protein sequence ID" value="CAG8586307.1"/>
    <property type="molecule type" value="Genomic_DNA"/>
</dbReference>
<organism evidence="3 4">
    <name type="scientific">Diversispora eburnea</name>
    <dbReference type="NCBI Taxonomy" id="1213867"/>
    <lineage>
        <taxon>Eukaryota</taxon>
        <taxon>Fungi</taxon>
        <taxon>Fungi incertae sedis</taxon>
        <taxon>Mucoromycota</taxon>
        <taxon>Glomeromycotina</taxon>
        <taxon>Glomeromycetes</taxon>
        <taxon>Diversisporales</taxon>
        <taxon>Diversisporaceae</taxon>
        <taxon>Diversispora</taxon>
    </lineage>
</organism>
<dbReference type="Proteomes" id="UP000789706">
    <property type="component" value="Unassembled WGS sequence"/>
</dbReference>
<keyword evidence="1" id="KW-0863">Zinc-finger</keyword>
<keyword evidence="1" id="KW-0479">Metal-binding</keyword>
<evidence type="ECO:0000313" key="4">
    <source>
        <dbReference type="Proteomes" id="UP000789706"/>
    </source>
</evidence>
<dbReference type="AlphaFoldDB" id="A0A9N9C204"/>
<dbReference type="GO" id="GO:0003676">
    <property type="term" value="F:nucleic acid binding"/>
    <property type="evidence" value="ECO:0007669"/>
    <property type="project" value="InterPro"/>
</dbReference>
<dbReference type="OrthoDB" id="2494369at2759"/>
<dbReference type="SMART" id="SM00343">
    <property type="entry name" value="ZnF_C2HC"/>
    <property type="match status" value="1"/>
</dbReference>
<accession>A0A9N9C204</accession>
<dbReference type="InterPro" id="IPR001878">
    <property type="entry name" value="Znf_CCHC"/>
</dbReference>
<dbReference type="Gene3D" id="4.10.60.10">
    <property type="entry name" value="Zinc finger, CCHC-type"/>
    <property type="match status" value="1"/>
</dbReference>
<feature type="non-terminal residue" evidence="3">
    <location>
        <position position="420"/>
    </location>
</feature>
<dbReference type="GO" id="GO:0008270">
    <property type="term" value="F:zinc ion binding"/>
    <property type="evidence" value="ECO:0007669"/>
    <property type="project" value="UniProtKB-KW"/>
</dbReference>
<evidence type="ECO:0000259" key="2">
    <source>
        <dbReference type="PROSITE" id="PS50158"/>
    </source>
</evidence>
<reference evidence="3" key="1">
    <citation type="submission" date="2021-06" db="EMBL/GenBank/DDBJ databases">
        <authorList>
            <person name="Kallberg Y."/>
            <person name="Tangrot J."/>
            <person name="Rosling A."/>
        </authorList>
    </citation>
    <scope>NUCLEOTIDE SEQUENCE</scope>
    <source>
        <strain evidence="3">AZ414A</strain>
    </source>
</reference>
<sequence>RSTRIQLASQSNIQTQLKNQRNNPIKKVEKTVASFISKESTNIKSNIKNNSDIKDMEVTVMIEQPEVIINNDNDKGKGKQIDIEELTIDIEENNRNEWTEVTNKKKKAKNIDNTAIDPEVIEEDKESVLSYETDNTIRAKTELTLVRIENNRKNKMISVLFDNKENMQATLEVNVGTDAQLPTYMHRAQSYKNNTLNKRKMEIKLWDIPIGMWQWAIAVFKKEEVTKELLNQWSIIIGEDSLRVTPTDCSYDNLMTRGKFAARMINLPSGITAKEIIPNIKMIGALTCYIPRSRNYRHRSEAIISFVNEETLEAAIGKEWKAGEFNIKVTSLTAKTCYRCHSKEHIAKDCPRSINERRIEVTKNENFLKFKNIYKRHNPKLYTNLNKKFGEKSFAENFLQDKLNLNSETNQYHSDYNEPE</sequence>
<protein>
    <submittedName>
        <fullName evidence="3">3978_t:CDS:1</fullName>
    </submittedName>
</protein>